<keyword evidence="4" id="KW-0963">Cytoplasm</keyword>
<dbReference type="Gene3D" id="3.40.190.10">
    <property type="entry name" value="Periplasmic binding protein-like II"/>
    <property type="match status" value="1"/>
</dbReference>
<evidence type="ECO:0000259" key="12">
    <source>
        <dbReference type="PROSITE" id="PS50931"/>
    </source>
</evidence>
<organism evidence="13">
    <name type="scientific">hydrothermal vent metagenome</name>
    <dbReference type="NCBI Taxonomy" id="652676"/>
    <lineage>
        <taxon>unclassified sequences</taxon>
        <taxon>metagenomes</taxon>
        <taxon>ecological metagenomes</taxon>
    </lineage>
</organism>
<evidence type="ECO:0000256" key="6">
    <source>
        <dbReference type="ARBA" id="ARBA00022605"/>
    </source>
</evidence>
<evidence type="ECO:0000256" key="1">
    <source>
        <dbReference type="ARBA" id="ARBA00004496"/>
    </source>
</evidence>
<accession>A0A3B1ADQ5</accession>
<evidence type="ECO:0000256" key="10">
    <source>
        <dbReference type="ARBA" id="ARBA00023163"/>
    </source>
</evidence>
<dbReference type="GO" id="GO:0000976">
    <property type="term" value="F:transcription cis-regulatory region binding"/>
    <property type="evidence" value="ECO:0007669"/>
    <property type="project" value="TreeGrafter"/>
</dbReference>
<protein>
    <recommendedName>
        <fullName evidence="3">HTH-type transcriptional regulator MetR</fullName>
    </recommendedName>
</protein>
<comment type="similarity">
    <text evidence="2">Belongs to the LysR transcriptional regulatory family.</text>
</comment>
<dbReference type="InterPro" id="IPR037406">
    <property type="entry name" value="MetR_PBP2"/>
</dbReference>
<dbReference type="Gene3D" id="1.10.10.10">
    <property type="entry name" value="Winged helix-like DNA-binding domain superfamily/Winged helix DNA-binding domain"/>
    <property type="match status" value="1"/>
</dbReference>
<evidence type="ECO:0000256" key="7">
    <source>
        <dbReference type="ARBA" id="ARBA00023015"/>
    </source>
</evidence>
<dbReference type="PRINTS" id="PR00039">
    <property type="entry name" value="HTHLYSR"/>
</dbReference>
<dbReference type="InterPro" id="IPR036388">
    <property type="entry name" value="WH-like_DNA-bd_sf"/>
</dbReference>
<keyword evidence="5" id="KW-0678">Repressor</keyword>
<keyword evidence="7" id="KW-0805">Transcription regulation</keyword>
<evidence type="ECO:0000313" key="13">
    <source>
        <dbReference type="EMBL" id="VAW90706.1"/>
    </source>
</evidence>
<comment type="subcellular location">
    <subcellularLocation>
        <location evidence="1">Cytoplasm</location>
    </subcellularLocation>
</comment>
<dbReference type="AlphaFoldDB" id="A0A3B1ADQ5"/>
<gene>
    <name evidence="13" type="ORF">MNBD_GAMMA21-1786</name>
</gene>
<keyword evidence="6" id="KW-0028">Amino-acid biosynthesis</keyword>
<keyword evidence="10" id="KW-0804">Transcription</keyword>
<keyword evidence="11" id="KW-0486">Methionine biosynthesis</keyword>
<dbReference type="GO" id="GO:0009086">
    <property type="term" value="P:methionine biosynthetic process"/>
    <property type="evidence" value="ECO:0007669"/>
    <property type="project" value="UniProtKB-KW"/>
</dbReference>
<dbReference type="Pfam" id="PF03466">
    <property type="entry name" value="LysR_substrate"/>
    <property type="match status" value="1"/>
</dbReference>
<sequence length="304" mass="34548">MFVELRHLRSLKTINETGNLSQAAARLHLTQSALSHQIKAVESYFGISLYLRKNKPLKLTPAGRHLLRLAEQLLPQVEATEYELKRMAGMEAGRLHITIECHSCFEWLIPTLDTYRQRWPDVEVDIRMGNNFAPLPSLIQGDVDLVISSDRIVNDALYFAPLFDFEALAIMPNDHILSQKHWLEPVDFADQVLITYPVATNRLDIFNHFLNPAKILPKEVRQSELTAMLLQLVASRRGIAVLPDWVLTEYLHANYVTARSLGESGLYGTVFAAIRKREASQAYLLDFIQLAQQAMLEKRTGSKA</sequence>
<dbReference type="PANTHER" id="PTHR30126">
    <property type="entry name" value="HTH-TYPE TRANSCRIPTIONAL REGULATOR"/>
    <property type="match status" value="1"/>
</dbReference>
<evidence type="ECO:0000256" key="2">
    <source>
        <dbReference type="ARBA" id="ARBA00009437"/>
    </source>
</evidence>
<dbReference type="GO" id="GO:0003700">
    <property type="term" value="F:DNA-binding transcription factor activity"/>
    <property type="evidence" value="ECO:0007669"/>
    <property type="project" value="InterPro"/>
</dbReference>
<dbReference type="PANTHER" id="PTHR30126:SF25">
    <property type="entry name" value="HTH-TYPE TRANSCRIPTIONAL REGULATOR METR"/>
    <property type="match status" value="1"/>
</dbReference>
<dbReference type="InterPro" id="IPR000847">
    <property type="entry name" value="LysR_HTH_N"/>
</dbReference>
<evidence type="ECO:0000256" key="3">
    <source>
        <dbReference type="ARBA" id="ARBA00019365"/>
    </source>
</evidence>
<dbReference type="SUPFAM" id="SSF46785">
    <property type="entry name" value="Winged helix' DNA-binding domain"/>
    <property type="match status" value="1"/>
</dbReference>
<feature type="domain" description="HTH lysR-type" evidence="12">
    <location>
        <begin position="3"/>
        <end position="60"/>
    </location>
</feature>
<name>A0A3B1ADQ5_9ZZZZ</name>
<dbReference type="GO" id="GO:0005737">
    <property type="term" value="C:cytoplasm"/>
    <property type="evidence" value="ECO:0007669"/>
    <property type="project" value="UniProtKB-SubCell"/>
</dbReference>
<evidence type="ECO:0000256" key="4">
    <source>
        <dbReference type="ARBA" id="ARBA00022490"/>
    </source>
</evidence>
<evidence type="ECO:0000256" key="9">
    <source>
        <dbReference type="ARBA" id="ARBA00023159"/>
    </source>
</evidence>
<dbReference type="Pfam" id="PF00126">
    <property type="entry name" value="HTH_1"/>
    <property type="match status" value="1"/>
</dbReference>
<reference evidence="13" key="1">
    <citation type="submission" date="2018-06" db="EMBL/GenBank/DDBJ databases">
        <authorList>
            <person name="Zhirakovskaya E."/>
        </authorList>
    </citation>
    <scope>NUCLEOTIDE SEQUENCE</scope>
</reference>
<dbReference type="PROSITE" id="PS50931">
    <property type="entry name" value="HTH_LYSR"/>
    <property type="match status" value="1"/>
</dbReference>
<dbReference type="EMBL" id="UOFR01000003">
    <property type="protein sequence ID" value="VAW90706.1"/>
    <property type="molecule type" value="Genomic_DNA"/>
</dbReference>
<keyword evidence="8" id="KW-0238">DNA-binding</keyword>
<dbReference type="SUPFAM" id="SSF53850">
    <property type="entry name" value="Periplasmic binding protein-like II"/>
    <property type="match status" value="1"/>
</dbReference>
<evidence type="ECO:0000256" key="5">
    <source>
        <dbReference type="ARBA" id="ARBA00022491"/>
    </source>
</evidence>
<keyword evidence="9" id="KW-0010">Activator</keyword>
<evidence type="ECO:0000256" key="11">
    <source>
        <dbReference type="ARBA" id="ARBA00023167"/>
    </source>
</evidence>
<proteinExistence type="inferred from homology"/>
<dbReference type="InterPro" id="IPR036390">
    <property type="entry name" value="WH_DNA-bd_sf"/>
</dbReference>
<dbReference type="CDD" id="cd08441">
    <property type="entry name" value="PBP2_MetR"/>
    <property type="match status" value="1"/>
</dbReference>
<dbReference type="InterPro" id="IPR005119">
    <property type="entry name" value="LysR_subst-bd"/>
</dbReference>
<evidence type="ECO:0000256" key="8">
    <source>
        <dbReference type="ARBA" id="ARBA00023125"/>
    </source>
</evidence>